<dbReference type="EMBL" id="JACAZI010000001">
    <property type="protein sequence ID" value="KAF7372610.1"/>
    <property type="molecule type" value="Genomic_DNA"/>
</dbReference>
<protein>
    <submittedName>
        <fullName evidence="2">Uncharacterized protein</fullName>
    </submittedName>
</protein>
<feature type="region of interest" description="Disordered" evidence="1">
    <location>
        <begin position="423"/>
        <end position="444"/>
    </location>
</feature>
<gene>
    <name evidence="2" type="ORF">MVEN_00124000</name>
</gene>
<evidence type="ECO:0000313" key="2">
    <source>
        <dbReference type="EMBL" id="KAF7372610.1"/>
    </source>
</evidence>
<accession>A0A8H7DFM9</accession>
<evidence type="ECO:0000313" key="3">
    <source>
        <dbReference type="Proteomes" id="UP000620124"/>
    </source>
</evidence>
<feature type="compositionally biased region" description="Basic and acidic residues" evidence="1">
    <location>
        <begin position="515"/>
        <end position="525"/>
    </location>
</feature>
<feature type="compositionally biased region" description="Polar residues" evidence="1">
    <location>
        <begin position="424"/>
        <end position="436"/>
    </location>
</feature>
<dbReference type="OrthoDB" id="3269304at2759"/>
<name>A0A8H7DFM9_9AGAR</name>
<dbReference type="Proteomes" id="UP000620124">
    <property type="component" value="Unassembled WGS sequence"/>
</dbReference>
<feature type="region of interest" description="Disordered" evidence="1">
    <location>
        <begin position="471"/>
        <end position="582"/>
    </location>
</feature>
<feature type="compositionally biased region" description="Acidic residues" evidence="1">
    <location>
        <begin position="571"/>
        <end position="582"/>
    </location>
</feature>
<feature type="compositionally biased region" description="Basic and acidic residues" evidence="1">
    <location>
        <begin position="487"/>
        <end position="501"/>
    </location>
</feature>
<keyword evidence="3" id="KW-1185">Reference proteome</keyword>
<sequence>MRQGQFTKVQRLHIESYNNAFTAVLDNGLEGKKLTEWKQKTASEILDSPQFSDLDTSEFSRKHWFEMIVRKFTNYRTQVYLKKDRGIVGTPQPPSPTGPLFKFSSLLTGRQLFAQKNSEEINFTAAQRLTATGHNNTAAIYQTVLKEMWDVLSADEKLHWDEMAEAGSGDIEKNQREFRPKMHQALTDLAQMGFIGDAELLLFYGFRKPASGELDIGIIHGHSVHNRVNFGGSRTDFQTNYGDPWGIFADTVIPRPLVTEDSVIPRNAFGVPVFPGIDLNVVTPADTRLLIAEYWAHIWAHSWAPATDYPPIPWEDLGCNPSAYYDTVKFSLPLALALPQTLNTLHTTIWAEHLVRTSSSFADTPFVFYSKERLIGVDGPLATPALIQANSDPLIAAPSPHHPETSNKEAMASPVNLLAPQPGIQINQNDLNGDQTEGNREGEGKRAVWQNFGRLCCVFIPLSSLPLQNIINNPSNTPSMHDETEETDSRAKKSGEKRPIETDDFENSSHKRAKKNNENNHRKPNDGTSSKTQASSSAPRRSSRKAPVKMSAPVAHKKTRGRRRHLGYVCSDEEGDTFDDDA</sequence>
<reference evidence="2" key="1">
    <citation type="submission" date="2020-05" db="EMBL/GenBank/DDBJ databases">
        <title>Mycena genomes resolve the evolution of fungal bioluminescence.</title>
        <authorList>
            <person name="Tsai I.J."/>
        </authorList>
    </citation>
    <scope>NUCLEOTIDE SEQUENCE</scope>
    <source>
        <strain evidence="2">CCC161011</strain>
    </source>
</reference>
<comment type="caution">
    <text evidence="2">The sequence shown here is derived from an EMBL/GenBank/DDBJ whole genome shotgun (WGS) entry which is preliminary data.</text>
</comment>
<proteinExistence type="predicted"/>
<feature type="compositionally biased region" description="Basic residues" evidence="1">
    <location>
        <begin position="555"/>
        <end position="566"/>
    </location>
</feature>
<evidence type="ECO:0000256" key="1">
    <source>
        <dbReference type="SAM" id="MobiDB-lite"/>
    </source>
</evidence>
<dbReference type="AlphaFoldDB" id="A0A8H7DFM9"/>
<organism evidence="2 3">
    <name type="scientific">Mycena venus</name>
    <dbReference type="NCBI Taxonomy" id="2733690"/>
    <lineage>
        <taxon>Eukaryota</taxon>
        <taxon>Fungi</taxon>
        <taxon>Dikarya</taxon>
        <taxon>Basidiomycota</taxon>
        <taxon>Agaricomycotina</taxon>
        <taxon>Agaricomycetes</taxon>
        <taxon>Agaricomycetidae</taxon>
        <taxon>Agaricales</taxon>
        <taxon>Marasmiineae</taxon>
        <taxon>Mycenaceae</taxon>
        <taxon>Mycena</taxon>
    </lineage>
</organism>